<sequence length="380" mass="42932">MPSGDGCEYWLEDMKKAAAHLDVLFQESNPGASISNFIPWFREYVQVNLYDKTENELVVLSWVSLNRATSFPMIVVNGYRFYSLSGRSLRSGSRGGRGAEEEEDFIDDEVSSGLGPHGWKRIIIVVPPAALSPEPTPADSQQVVLLPQVNADSSHTSQPDPPTAQVERFPLLGISRMMHGLQFHFHEANVVLLASWALKARNCACTQEISNVIELMLNQLWIIYSEVPTDVKKCWFEKWAFVLTRMRSLHGPKNIKSISRRPTTTGQGGATSSCSSGSSCYIPRRFSILTDVAWEKPPQKESDDFDGPSFDLGIDKQTQKEHVEKQANVELYDLDQFPEDQSPETPAVLVTERQETRQREITKDLKERCRHMGVDEEERQ</sequence>
<proteinExistence type="predicted"/>
<name>A0ABU6UBT5_9FABA</name>
<reference evidence="2 3" key="1">
    <citation type="journal article" date="2023" name="Plants (Basel)">
        <title>Bridging the Gap: Combining Genomics and Transcriptomics Approaches to Understand Stylosanthes scabra, an Orphan Legume from the Brazilian Caatinga.</title>
        <authorList>
            <person name="Ferreira-Neto J.R.C."/>
            <person name="da Silva M.D."/>
            <person name="Binneck E."/>
            <person name="de Melo N.F."/>
            <person name="da Silva R.H."/>
            <person name="de Melo A.L.T.M."/>
            <person name="Pandolfi V."/>
            <person name="Bustamante F.O."/>
            <person name="Brasileiro-Vidal A.C."/>
            <person name="Benko-Iseppon A.M."/>
        </authorList>
    </citation>
    <scope>NUCLEOTIDE SEQUENCE [LARGE SCALE GENOMIC DNA]</scope>
    <source>
        <tissue evidence="2">Leaves</tissue>
    </source>
</reference>
<feature type="region of interest" description="Disordered" evidence="1">
    <location>
        <begin position="253"/>
        <end position="274"/>
    </location>
</feature>
<comment type="caution">
    <text evidence="2">The sequence shown here is derived from an EMBL/GenBank/DDBJ whole genome shotgun (WGS) entry which is preliminary data.</text>
</comment>
<dbReference type="Proteomes" id="UP001341840">
    <property type="component" value="Unassembled WGS sequence"/>
</dbReference>
<accession>A0ABU6UBT5</accession>
<gene>
    <name evidence="2" type="ORF">PIB30_031742</name>
</gene>
<evidence type="ECO:0000313" key="2">
    <source>
        <dbReference type="EMBL" id="MED6158324.1"/>
    </source>
</evidence>
<organism evidence="2 3">
    <name type="scientific">Stylosanthes scabra</name>
    <dbReference type="NCBI Taxonomy" id="79078"/>
    <lineage>
        <taxon>Eukaryota</taxon>
        <taxon>Viridiplantae</taxon>
        <taxon>Streptophyta</taxon>
        <taxon>Embryophyta</taxon>
        <taxon>Tracheophyta</taxon>
        <taxon>Spermatophyta</taxon>
        <taxon>Magnoliopsida</taxon>
        <taxon>eudicotyledons</taxon>
        <taxon>Gunneridae</taxon>
        <taxon>Pentapetalae</taxon>
        <taxon>rosids</taxon>
        <taxon>fabids</taxon>
        <taxon>Fabales</taxon>
        <taxon>Fabaceae</taxon>
        <taxon>Papilionoideae</taxon>
        <taxon>50 kb inversion clade</taxon>
        <taxon>dalbergioids sensu lato</taxon>
        <taxon>Dalbergieae</taxon>
        <taxon>Pterocarpus clade</taxon>
        <taxon>Stylosanthes</taxon>
    </lineage>
</organism>
<protein>
    <submittedName>
        <fullName evidence="2">Uncharacterized protein</fullName>
    </submittedName>
</protein>
<keyword evidence="3" id="KW-1185">Reference proteome</keyword>
<dbReference type="EMBL" id="JASCZI010120966">
    <property type="protein sequence ID" value="MED6158324.1"/>
    <property type="molecule type" value="Genomic_DNA"/>
</dbReference>
<evidence type="ECO:0000313" key="3">
    <source>
        <dbReference type="Proteomes" id="UP001341840"/>
    </source>
</evidence>
<evidence type="ECO:0000256" key="1">
    <source>
        <dbReference type="SAM" id="MobiDB-lite"/>
    </source>
</evidence>